<dbReference type="InterPro" id="IPR025836">
    <property type="entry name" value="Zn_knuckle_CX2CX4HX4C"/>
</dbReference>
<dbReference type="PANTHER" id="PTHR31286">
    <property type="entry name" value="GLYCINE-RICH CELL WALL STRUCTURAL PROTEIN 1.8-LIKE"/>
    <property type="match status" value="1"/>
</dbReference>
<dbReference type="PANTHER" id="PTHR31286:SF166">
    <property type="entry name" value="OS01G0177800 PROTEIN"/>
    <property type="match status" value="1"/>
</dbReference>
<reference evidence="4" key="1">
    <citation type="submission" date="2023-07" db="EMBL/GenBank/DDBJ databases">
        <title>A chromosome-level genome assembly of Lolium multiflorum.</title>
        <authorList>
            <person name="Chen Y."/>
            <person name="Copetti D."/>
            <person name="Kolliker R."/>
            <person name="Studer B."/>
        </authorList>
    </citation>
    <scope>NUCLEOTIDE SEQUENCE</scope>
    <source>
        <strain evidence="4">02402/16</strain>
        <tissue evidence="4">Leaf</tissue>
    </source>
</reference>
<dbReference type="AlphaFoldDB" id="A0AAD8S5W2"/>
<dbReference type="Pfam" id="PF14392">
    <property type="entry name" value="zf-CCHC_4"/>
    <property type="match status" value="1"/>
</dbReference>
<feature type="region of interest" description="Disordered" evidence="1">
    <location>
        <begin position="373"/>
        <end position="417"/>
    </location>
</feature>
<dbReference type="Pfam" id="PF14111">
    <property type="entry name" value="DUF4283"/>
    <property type="match status" value="1"/>
</dbReference>
<gene>
    <name evidence="4" type="ORF">QYE76_063296</name>
</gene>
<proteinExistence type="predicted"/>
<feature type="domain" description="Zinc knuckle CX2CX4HX4C" evidence="3">
    <location>
        <begin position="212"/>
        <end position="237"/>
    </location>
</feature>
<sequence length="417" mass="46113">MASSGAGAGARGKEPMDKEESIEELVGRMKLTPAESRKLFIDDREDVHATPIWALAGKILSAKIFSIQTIADVLRPAWGNPKGLVFRDGGPNLFVAELPAERDRDRIWERSPWNLNKHAVVLENFKRSQRPSELRFDRLPIWIRVMNLPFNLHDDHGERIAGNIGEFISIDKTNKMRVSGKFLRARVSINVNEPLQRWIAIDSTLREACDWYDIKFEQLPFFCFSCGRLGHNDLVCPDPGERDGMGRLPYWPSLRVPDERKNKVEPGAWGNFPGGNQSYAQASAPGKHNNANMAGSSEDMSGTGLRQNIPPPHHGGGRGRGQPGGRGGRAVVGARGNAQVYRKLVIEEATTAMDTENAMVAYDPKVSGVKRDVRPEKGAISPAPSPDLKITRVTSEEELEVNTEDLAATASQSRLPQ</sequence>
<evidence type="ECO:0000313" key="4">
    <source>
        <dbReference type="EMBL" id="KAK1645491.1"/>
    </source>
</evidence>
<feature type="region of interest" description="Disordered" evidence="1">
    <location>
        <begin position="275"/>
        <end position="330"/>
    </location>
</feature>
<evidence type="ECO:0008006" key="6">
    <source>
        <dbReference type="Google" id="ProtNLM"/>
    </source>
</evidence>
<evidence type="ECO:0000313" key="5">
    <source>
        <dbReference type="Proteomes" id="UP001231189"/>
    </source>
</evidence>
<comment type="caution">
    <text evidence="4">The sequence shown here is derived from an EMBL/GenBank/DDBJ whole genome shotgun (WGS) entry which is preliminary data.</text>
</comment>
<organism evidence="4 5">
    <name type="scientific">Lolium multiflorum</name>
    <name type="common">Italian ryegrass</name>
    <name type="synonym">Lolium perenne subsp. multiflorum</name>
    <dbReference type="NCBI Taxonomy" id="4521"/>
    <lineage>
        <taxon>Eukaryota</taxon>
        <taxon>Viridiplantae</taxon>
        <taxon>Streptophyta</taxon>
        <taxon>Embryophyta</taxon>
        <taxon>Tracheophyta</taxon>
        <taxon>Spermatophyta</taxon>
        <taxon>Magnoliopsida</taxon>
        <taxon>Liliopsida</taxon>
        <taxon>Poales</taxon>
        <taxon>Poaceae</taxon>
        <taxon>BOP clade</taxon>
        <taxon>Pooideae</taxon>
        <taxon>Poodae</taxon>
        <taxon>Poeae</taxon>
        <taxon>Poeae Chloroplast Group 2 (Poeae type)</taxon>
        <taxon>Loliodinae</taxon>
        <taxon>Loliinae</taxon>
        <taxon>Lolium</taxon>
    </lineage>
</organism>
<accession>A0AAD8S5W2</accession>
<feature type="compositionally biased region" description="Gly residues" evidence="1">
    <location>
        <begin position="318"/>
        <end position="330"/>
    </location>
</feature>
<protein>
    <recommendedName>
        <fullName evidence="6">CCHC-type domain-containing protein</fullName>
    </recommendedName>
</protein>
<evidence type="ECO:0000256" key="1">
    <source>
        <dbReference type="SAM" id="MobiDB-lite"/>
    </source>
</evidence>
<feature type="domain" description="DUF4283" evidence="2">
    <location>
        <begin position="53"/>
        <end position="127"/>
    </location>
</feature>
<dbReference type="InterPro" id="IPR025558">
    <property type="entry name" value="DUF4283"/>
</dbReference>
<dbReference type="InterPro" id="IPR040256">
    <property type="entry name" value="At4g02000-like"/>
</dbReference>
<evidence type="ECO:0000259" key="2">
    <source>
        <dbReference type="Pfam" id="PF14111"/>
    </source>
</evidence>
<feature type="compositionally biased region" description="Polar residues" evidence="1">
    <location>
        <begin position="289"/>
        <end position="306"/>
    </location>
</feature>
<name>A0AAD8S5W2_LOLMU</name>
<dbReference type="Proteomes" id="UP001231189">
    <property type="component" value="Unassembled WGS sequence"/>
</dbReference>
<keyword evidence="5" id="KW-1185">Reference proteome</keyword>
<evidence type="ECO:0000259" key="3">
    <source>
        <dbReference type="Pfam" id="PF14392"/>
    </source>
</evidence>
<dbReference type="EMBL" id="JAUUTY010000004">
    <property type="protein sequence ID" value="KAK1645491.1"/>
    <property type="molecule type" value="Genomic_DNA"/>
</dbReference>